<dbReference type="Proteomes" id="UP000050640">
    <property type="component" value="Unplaced"/>
</dbReference>
<keyword evidence="2" id="KW-1185">Reference proteome</keyword>
<protein>
    <submittedName>
        <fullName evidence="3">Secreted protein</fullName>
    </submittedName>
</protein>
<feature type="chain" id="PRO_5006447499" evidence="1">
    <location>
        <begin position="17"/>
        <end position="108"/>
    </location>
</feature>
<reference evidence="3" key="1">
    <citation type="submission" date="2017-02" db="UniProtKB">
        <authorList>
            <consortium name="WormBaseParasite"/>
        </authorList>
    </citation>
    <scope>IDENTIFICATION</scope>
</reference>
<organism evidence="2 3">
    <name type="scientific">Elaeophora elaphi</name>
    <dbReference type="NCBI Taxonomy" id="1147741"/>
    <lineage>
        <taxon>Eukaryota</taxon>
        <taxon>Metazoa</taxon>
        <taxon>Ecdysozoa</taxon>
        <taxon>Nematoda</taxon>
        <taxon>Chromadorea</taxon>
        <taxon>Rhabditida</taxon>
        <taxon>Spirurina</taxon>
        <taxon>Spiruromorpha</taxon>
        <taxon>Filarioidea</taxon>
        <taxon>Onchocercidae</taxon>
        <taxon>Elaeophora</taxon>
    </lineage>
</organism>
<sequence length="108" mass="11712">MPVKLLVIRMISKVQAALVAAAATSSHKVSHAIPTKCHGTPAAGIYVHSQQEQISFNPVYSVRHGTNDVTSNITGAAHTDCLQVQKILKRPHKKPLKALFVVKIKIVQ</sequence>
<dbReference type="AlphaFoldDB" id="A0A0R3RH15"/>
<name>A0A0R3RH15_9BILA</name>
<keyword evidence="1" id="KW-0732">Signal</keyword>
<evidence type="ECO:0000256" key="1">
    <source>
        <dbReference type="SAM" id="SignalP"/>
    </source>
</evidence>
<proteinExistence type="predicted"/>
<feature type="signal peptide" evidence="1">
    <location>
        <begin position="1"/>
        <end position="16"/>
    </location>
</feature>
<accession>A0A0R3RH15</accession>
<dbReference type="WBParaSite" id="EEL_0000072001-mRNA-1">
    <property type="protein sequence ID" value="EEL_0000072001-mRNA-1"/>
    <property type="gene ID" value="EEL_0000072001"/>
</dbReference>
<evidence type="ECO:0000313" key="2">
    <source>
        <dbReference type="Proteomes" id="UP000050640"/>
    </source>
</evidence>
<evidence type="ECO:0000313" key="3">
    <source>
        <dbReference type="WBParaSite" id="EEL_0000072001-mRNA-1"/>
    </source>
</evidence>